<feature type="region of interest" description="Disordered" evidence="2">
    <location>
        <begin position="409"/>
        <end position="433"/>
    </location>
</feature>
<name>A0A166E2L4_9EURY</name>
<dbReference type="PATRIC" id="fig|55758.3.peg.605"/>
<dbReference type="Proteomes" id="UP000077066">
    <property type="component" value="Unassembled WGS sequence"/>
</dbReference>
<dbReference type="RefSeq" id="WP_066971261.1">
    <property type="nucleotide sequence ID" value="NZ_LWMT01000076.1"/>
</dbReference>
<accession>A0A166E2L4</accession>
<dbReference type="EMBL" id="LWMT01000076">
    <property type="protein sequence ID" value="KZX16210.1"/>
    <property type="molecule type" value="Genomic_DNA"/>
</dbReference>
<reference evidence="3 4" key="1">
    <citation type="submission" date="2016-04" db="EMBL/GenBank/DDBJ databases">
        <title>Genome sequence of Methanobrevibacter filiformis DSM 11501.</title>
        <authorList>
            <person name="Poehlein A."/>
            <person name="Seedorf H."/>
            <person name="Daniel R."/>
        </authorList>
    </citation>
    <scope>NUCLEOTIDE SEQUENCE [LARGE SCALE GENOMIC DNA]</scope>
    <source>
        <strain evidence="3 4">DSM 11501</strain>
    </source>
</reference>
<evidence type="ECO:0000256" key="2">
    <source>
        <dbReference type="SAM" id="MobiDB-lite"/>
    </source>
</evidence>
<dbReference type="AlphaFoldDB" id="A0A166E2L4"/>
<sequence>MKIINIFVSGLDEVEKELTSLIKLIANLNSGISSIQGILFKIIGNEYIKQLELKIIEQEKRNNEFLISIEDILLYENKNKQFKFKNSYFTRIINNKKNNYKVIHDYENIYILVSGNSLKKGKYNLIKEFETFKQNEGQFLFYFTDKENIIDKRSQSKKTNANKEKKIEKFKKELKNEDFNYMNFYGEKQLKNIIKKELLDIISNLKYNFKKKTKEIKISSRTYATDHQYPIFYILTAIGKYLITYNPKENTPTKIAINDFLKKHSLIVNEYNSSFLKNSITDSAKHLMKTEMINPSIKDSKSIINSIIQEYNEKKESEKVIEEIERYLHDHGFNDNEKLNKKIKNNAFLKFIEKNNENSEESDNLDEIEELGEFSDFGLFKRFDYKNLYTITPILEYIYYNKNDDKKYNKNDDKKYNKNDDKKYNKNDDKNENQVNEEEHFIRKFLKDIKKELKRPEINPYLMYLTSFFYDFNEELSYFQDYFVELFVNGTIENFYEIEDDEFEKEIQDYEESSEVEDDFYKEFEHDLFKDIDETESDIGQFIIATNDFIDDWSSHYSILQEKIIKPFNNNIKLLIIFILYINSENHDSYLYKLYVLMDYLQYELQISLSYLNDIKELNESLNEIKVKKINKQYDILRKSINKWKTNIRKIKKGIEIVSELK</sequence>
<comment type="caution">
    <text evidence="3">The sequence shown here is derived from an EMBL/GenBank/DDBJ whole genome shotgun (WGS) entry which is preliminary data.</text>
</comment>
<keyword evidence="1" id="KW-0175">Coiled coil</keyword>
<evidence type="ECO:0000313" key="4">
    <source>
        <dbReference type="Proteomes" id="UP000077066"/>
    </source>
</evidence>
<keyword evidence="4" id="KW-1185">Reference proteome</keyword>
<dbReference type="OrthoDB" id="78470at2157"/>
<proteinExistence type="predicted"/>
<evidence type="ECO:0000256" key="1">
    <source>
        <dbReference type="SAM" id="Coils"/>
    </source>
</evidence>
<protein>
    <submittedName>
        <fullName evidence="3">Uncharacterized protein</fullName>
    </submittedName>
</protein>
<organism evidence="3 4">
    <name type="scientific">Methanobrevibacter filiformis</name>
    <dbReference type="NCBI Taxonomy" id="55758"/>
    <lineage>
        <taxon>Archaea</taxon>
        <taxon>Methanobacteriati</taxon>
        <taxon>Methanobacteriota</taxon>
        <taxon>Methanomada group</taxon>
        <taxon>Methanobacteria</taxon>
        <taxon>Methanobacteriales</taxon>
        <taxon>Methanobacteriaceae</taxon>
        <taxon>Methanobrevibacter</taxon>
    </lineage>
</organism>
<feature type="coiled-coil region" evidence="1">
    <location>
        <begin position="153"/>
        <end position="180"/>
    </location>
</feature>
<gene>
    <name evidence="3" type="ORF">MBFIL_05400</name>
</gene>
<evidence type="ECO:0000313" key="3">
    <source>
        <dbReference type="EMBL" id="KZX16210.1"/>
    </source>
</evidence>